<proteinExistence type="predicted"/>
<dbReference type="Gene3D" id="2.30.29.30">
    <property type="entry name" value="Pleckstrin-homology domain (PH domain)/Phosphotyrosine-binding domain (PTB)"/>
    <property type="match status" value="1"/>
</dbReference>
<name>A0A8W7PG23_ANOCL</name>
<dbReference type="EnsemblMetazoa" id="ACOM031168-RA">
    <property type="protein sequence ID" value="ACOM031168-PA.1"/>
    <property type="gene ID" value="ACOM031168"/>
</dbReference>
<reference evidence="2" key="1">
    <citation type="submission" date="2022-08" db="UniProtKB">
        <authorList>
            <consortium name="EnsemblMetazoa"/>
        </authorList>
    </citation>
    <scope>IDENTIFICATION</scope>
</reference>
<evidence type="ECO:0000313" key="2">
    <source>
        <dbReference type="EnsemblMetazoa" id="ACOM031168-PA.1"/>
    </source>
</evidence>
<sequence>LISGPRIVILHRYNGDFGFTLRHFIVYPPESLTEHAINPLTAAGVLNFAQPMDTVINTKQVVPNVAVRRKEFELKAESTGWRKSIDAALPTVVMRQKQPHHSLLLDDEDRKMRRVSYLRATAHDNLFQMLESDPDSSPMSLPPADTPDTDPTEPASSTVELSSGLATTDEGAPASGKLQPQQLKSHGTKSKALAHFRDGGAADSTEPVVREGELHVKVTLIDGKRSADRSWRTVHAVLRGHHLKLTLVREGKNSNQVRRAGCGGGMRVAYFILSPSRRVLDNLFMILLRGVFFVLLIVLD</sequence>
<dbReference type="VEuPathDB" id="VectorBase:ACON2_040529"/>
<dbReference type="PANTHER" id="PTHR23175">
    <property type="entry name" value="PDZ DOMAIN-CONTAINING PROTEIN"/>
    <property type="match status" value="1"/>
</dbReference>
<dbReference type="PANTHER" id="PTHR23175:SF23">
    <property type="entry name" value="PDZ DOMAIN-CONTAINING PROTEIN"/>
    <property type="match status" value="1"/>
</dbReference>
<dbReference type="Proteomes" id="UP000075882">
    <property type="component" value="Unassembled WGS sequence"/>
</dbReference>
<dbReference type="InterPro" id="IPR036034">
    <property type="entry name" value="PDZ_sf"/>
</dbReference>
<dbReference type="InterPro" id="IPR011993">
    <property type="entry name" value="PH-like_dom_sf"/>
</dbReference>
<feature type="region of interest" description="Disordered" evidence="1">
    <location>
        <begin position="130"/>
        <end position="192"/>
    </location>
</feature>
<dbReference type="AlphaFoldDB" id="A0A8W7PG23"/>
<accession>A0A8W7PG23</accession>
<dbReference type="Gene3D" id="2.30.42.10">
    <property type="match status" value="1"/>
</dbReference>
<feature type="compositionally biased region" description="Low complexity" evidence="1">
    <location>
        <begin position="130"/>
        <end position="139"/>
    </location>
</feature>
<organism evidence="2">
    <name type="scientific">Anopheles coluzzii</name>
    <name type="common">African malaria mosquito</name>
    <dbReference type="NCBI Taxonomy" id="1518534"/>
    <lineage>
        <taxon>Eukaryota</taxon>
        <taxon>Metazoa</taxon>
        <taxon>Ecdysozoa</taxon>
        <taxon>Arthropoda</taxon>
        <taxon>Hexapoda</taxon>
        <taxon>Insecta</taxon>
        <taxon>Pterygota</taxon>
        <taxon>Neoptera</taxon>
        <taxon>Endopterygota</taxon>
        <taxon>Diptera</taxon>
        <taxon>Nematocera</taxon>
        <taxon>Culicoidea</taxon>
        <taxon>Culicidae</taxon>
        <taxon>Anophelinae</taxon>
        <taxon>Anopheles</taxon>
    </lineage>
</organism>
<protein>
    <submittedName>
        <fullName evidence="2">Uncharacterized protein</fullName>
    </submittedName>
</protein>
<evidence type="ECO:0000256" key="1">
    <source>
        <dbReference type="SAM" id="MobiDB-lite"/>
    </source>
</evidence>